<keyword evidence="4" id="KW-0694">RNA-binding</keyword>
<dbReference type="GO" id="GO:0000177">
    <property type="term" value="C:cytoplasmic exosome (RNase complex)"/>
    <property type="evidence" value="ECO:0007669"/>
    <property type="project" value="TreeGrafter"/>
</dbReference>
<feature type="domain" description="S1 motif" evidence="5">
    <location>
        <begin position="94"/>
        <end position="172"/>
    </location>
</feature>
<dbReference type="GO" id="GO:0003723">
    <property type="term" value="F:RNA binding"/>
    <property type="evidence" value="ECO:0007669"/>
    <property type="project" value="UniProtKB-KW"/>
</dbReference>
<dbReference type="Gene3D" id="2.40.50.100">
    <property type="match status" value="1"/>
</dbReference>
<dbReference type="GO" id="GO:0071051">
    <property type="term" value="P:poly(A)-dependent snoRNA 3'-end processing"/>
    <property type="evidence" value="ECO:0007669"/>
    <property type="project" value="TreeGrafter"/>
</dbReference>
<dbReference type="Gene3D" id="2.40.50.140">
    <property type="entry name" value="Nucleic acid-binding proteins"/>
    <property type="match status" value="1"/>
</dbReference>
<evidence type="ECO:0000256" key="2">
    <source>
        <dbReference type="ARBA" id="ARBA00009155"/>
    </source>
</evidence>
<name>A0A7S1ALK5_NOCSC</name>
<dbReference type="InterPro" id="IPR012340">
    <property type="entry name" value="NA-bd_OB-fold"/>
</dbReference>
<dbReference type="Pfam" id="PF14382">
    <property type="entry name" value="ECR1_N"/>
    <property type="match status" value="1"/>
</dbReference>
<dbReference type="PROSITE" id="PS50126">
    <property type="entry name" value="S1"/>
    <property type="match status" value="1"/>
</dbReference>
<dbReference type="GO" id="GO:0071035">
    <property type="term" value="P:nuclear polyadenylation-dependent rRNA catabolic process"/>
    <property type="evidence" value="ECO:0007669"/>
    <property type="project" value="TreeGrafter"/>
</dbReference>
<dbReference type="GO" id="GO:0071038">
    <property type="term" value="P:TRAMP-dependent tRNA surveillance pathway"/>
    <property type="evidence" value="ECO:0007669"/>
    <property type="project" value="TreeGrafter"/>
</dbReference>
<dbReference type="InterPro" id="IPR026699">
    <property type="entry name" value="Exosome_RNA_bind1/RRP40/RRP4"/>
</dbReference>
<dbReference type="CDD" id="cd05789">
    <property type="entry name" value="S1_Rrp4"/>
    <property type="match status" value="1"/>
</dbReference>
<dbReference type="GO" id="GO:0071034">
    <property type="term" value="P:CUT catabolic process"/>
    <property type="evidence" value="ECO:0007669"/>
    <property type="project" value="TreeGrafter"/>
</dbReference>
<evidence type="ECO:0000256" key="1">
    <source>
        <dbReference type="ARBA" id="ARBA00004123"/>
    </source>
</evidence>
<dbReference type="GO" id="GO:0000176">
    <property type="term" value="C:nuclear exosome (RNase complex)"/>
    <property type="evidence" value="ECO:0007669"/>
    <property type="project" value="TreeGrafter"/>
</dbReference>
<dbReference type="CDD" id="cd22525">
    <property type="entry name" value="KH-I_Rrp4_eukar"/>
    <property type="match status" value="1"/>
</dbReference>
<dbReference type="EMBL" id="HBFQ01044173">
    <property type="protein sequence ID" value="CAD8856919.1"/>
    <property type="molecule type" value="Transcribed_RNA"/>
</dbReference>
<evidence type="ECO:0000256" key="3">
    <source>
        <dbReference type="ARBA" id="ARBA00022835"/>
    </source>
</evidence>
<dbReference type="InterPro" id="IPR048565">
    <property type="entry name" value="S1_RRP4"/>
</dbReference>
<dbReference type="InterPro" id="IPR025721">
    <property type="entry name" value="Exosome_cplx_N_dom"/>
</dbReference>
<comment type="similarity">
    <text evidence="2">Belongs to the RRP4 family.</text>
</comment>
<evidence type="ECO:0000313" key="6">
    <source>
        <dbReference type="EMBL" id="CAD8856919.1"/>
    </source>
</evidence>
<protein>
    <recommendedName>
        <fullName evidence="5">S1 motif domain-containing protein</fullName>
    </recommendedName>
</protein>
<dbReference type="SUPFAM" id="SSF54791">
    <property type="entry name" value="Eukaryotic type KH-domain (KH-domain type I)"/>
    <property type="match status" value="1"/>
</dbReference>
<dbReference type="PANTHER" id="PTHR21321:SF4">
    <property type="entry name" value="EXOSOME COMPLEX COMPONENT RRP4"/>
    <property type="match status" value="1"/>
</dbReference>
<dbReference type="GO" id="GO:0034475">
    <property type="term" value="P:U4 snRNA 3'-end processing"/>
    <property type="evidence" value="ECO:0007669"/>
    <property type="project" value="TreeGrafter"/>
</dbReference>
<dbReference type="InterPro" id="IPR004088">
    <property type="entry name" value="KH_dom_type_1"/>
</dbReference>
<accession>A0A7S1ALK5</accession>
<dbReference type="InterPro" id="IPR036612">
    <property type="entry name" value="KH_dom_type_1_sf"/>
</dbReference>
<comment type="subcellular location">
    <subcellularLocation>
        <location evidence="1">Nucleus</location>
    </subcellularLocation>
</comment>
<organism evidence="6">
    <name type="scientific">Noctiluca scintillans</name>
    <name type="common">Sea sparkle</name>
    <name type="synonym">Red tide dinoflagellate</name>
    <dbReference type="NCBI Taxonomy" id="2966"/>
    <lineage>
        <taxon>Eukaryota</taxon>
        <taxon>Sar</taxon>
        <taxon>Alveolata</taxon>
        <taxon>Dinophyceae</taxon>
        <taxon>Noctilucales</taxon>
        <taxon>Noctilucaceae</taxon>
        <taxon>Noctiluca</taxon>
    </lineage>
</organism>
<reference evidence="6" key="1">
    <citation type="submission" date="2021-01" db="EMBL/GenBank/DDBJ databases">
        <authorList>
            <person name="Corre E."/>
            <person name="Pelletier E."/>
            <person name="Niang G."/>
            <person name="Scheremetjew M."/>
            <person name="Finn R."/>
            <person name="Kale V."/>
            <person name="Holt S."/>
            <person name="Cochrane G."/>
            <person name="Meng A."/>
            <person name="Brown T."/>
            <person name="Cohen L."/>
        </authorList>
    </citation>
    <scope>NUCLEOTIDE SEQUENCE</scope>
</reference>
<dbReference type="SMART" id="SM00316">
    <property type="entry name" value="S1"/>
    <property type="match status" value="1"/>
</dbReference>
<dbReference type="SUPFAM" id="SSF50249">
    <property type="entry name" value="Nucleic acid-binding proteins"/>
    <property type="match status" value="1"/>
</dbReference>
<dbReference type="Pfam" id="PF15985">
    <property type="entry name" value="KH_6"/>
    <property type="match status" value="1"/>
</dbReference>
<evidence type="ECO:0000259" key="5">
    <source>
        <dbReference type="PROSITE" id="PS50126"/>
    </source>
</evidence>
<dbReference type="GO" id="GO:0000467">
    <property type="term" value="P:exonucleolytic trimming to generate mature 3'-end of 5.8S rRNA from tricistronic rRNA transcript (SSU-rRNA, 5.8S rRNA, LSU-rRNA)"/>
    <property type="evidence" value="ECO:0007669"/>
    <property type="project" value="TreeGrafter"/>
</dbReference>
<dbReference type="AlphaFoldDB" id="A0A7S1ALK5"/>
<sequence length="337" mass="36995">MWRTPEIAELAGSVSVERVDGKVDGRPVVPEIVGLRPQVVCPGDLVTAEPGTLRGRGVVERDGKLVATTCGIVETVNKLMYVRPLKHKYPGNVGDIVVGRILEVQSERWLVEIGTAMHATLHLTAVHLPGNVQRRRTDEDATRMRDLFVENDVISAEVQRVHESGEVALQTRTARYGKLQNGVLAAVPSVYIRRQLQHFVVLPDIGVMVVLGSNGWVWVCAPPKVAGSGRHETINFSQMDVRYDLVSRDVRLDICRVKNAVLFLANLGFEVTPESLSFTHGESVKRGMEPWELLDQTRSSSAGLVDALVNEALNVSRNAGSKQRSFSQSFSFGGEGV</sequence>
<dbReference type="InterPro" id="IPR003029">
    <property type="entry name" value="S1_domain"/>
</dbReference>
<dbReference type="PANTHER" id="PTHR21321">
    <property type="entry name" value="PNAS-3 RELATED"/>
    <property type="match status" value="1"/>
</dbReference>
<evidence type="ECO:0000256" key="4">
    <source>
        <dbReference type="ARBA" id="ARBA00022884"/>
    </source>
</evidence>
<dbReference type="SUPFAM" id="SSF110324">
    <property type="entry name" value="Ribosomal L27 protein-like"/>
    <property type="match status" value="1"/>
</dbReference>
<gene>
    <name evidence="6" type="ORF">NSCI0253_LOCUS31271</name>
</gene>
<dbReference type="Pfam" id="PF21266">
    <property type="entry name" value="S1_RRP4"/>
    <property type="match status" value="1"/>
</dbReference>
<keyword evidence="3" id="KW-0271">Exosome</keyword>
<proteinExistence type="inferred from homology"/>